<reference evidence="1 2" key="1">
    <citation type="submission" date="2017-03" db="EMBL/GenBank/DDBJ databases">
        <title>Genome analysis of strain PAMC 26510.</title>
        <authorList>
            <person name="Oh H.-M."/>
            <person name="Yang J.-A."/>
        </authorList>
    </citation>
    <scope>NUCLEOTIDE SEQUENCE [LARGE SCALE GENOMIC DNA]</scope>
    <source>
        <strain evidence="1 2">PAMC 26510</strain>
    </source>
</reference>
<comment type="caution">
    <text evidence="1">The sequence shown here is derived from an EMBL/GenBank/DDBJ whole genome shotgun (WGS) entry which is preliminary data.</text>
</comment>
<protein>
    <submittedName>
        <fullName evidence="1">Uncharacterized protein</fullName>
    </submittedName>
</protein>
<organism evidence="1 2">
    <name type="scientific">Caballeronia sordidicola</name>
    <name type="common">Burkholderia sordidicola</name>
    <dbReference type="NCBI Taxonomy" id="196367"/>
    <lineage>
        <taxon>Bacteria</taxon>
        <taxon>Pseudomonadati</taxon>
        <taxon>Pseudomonadota</taxon>
        <taxon>Betaproteobacteria</taxon>
        <taxon>Burkholderiales</taxon>
        <taxon>Burkholderiaceae</taxon>
        <taxon>Caballeronia</taxon>
    </lineage>
</organism>
<proteinExistence type="predicted"/>
<evidence type="ECO:0000313" key="1">
    <source>
        <dbReference type="EMBL" id="OTP65505.1"/>
    </source>
</evidence>
<dbReference type="EMBL" id="NBTY01000222">
    <property type="protein sequence ID" value="OTP65505.1"/>
    <property type="molecule type" value="Genomic_DNA"/>
</dbReference>
<dbReference type="AlphaFoldDB" id="A0A2C9XUH3"/>
<accession>A0A2C9XUH3</accession>
<sequence length="38" mass="4463">MLLSSYYYCFYADSDRVLDRNISAMPFGKQFVLARYAS</sequence>
<gene>
    <name evidence="1" type="ORF">PAMC26510_37825</name>
</gene>
<evidence type="ECO:0000313" key="2">
    <source>
        <dbReference type="Proteomes" id="UP000194546"/>
    </source>
</evidence>
<dbReference type="Proteomes" id="UP000194546">
    <property type="component" value="Unassembled WGS sequence"/>
</dbReference>
<name>A0A2C9XUH3_CABSO</name>